<name>A0AAV4XTM5_CAEEX</name>
<gene>
    <name evidence="2" type="ORF">CEXT_368691</name>
</gene>
<dbReference type="AlphaFoldDB" id="A0AAV4XTM5"/>
<accession>A0AAV4XTM5</accession>
<sequence>VCDDGEDGLRERRGCSPFREPPRPQPVDLSTDESISAQKSIVTEFARLLLYLKAIADIARTERFRKDLGSNSDVILDDLLEKKIQDLVHQRNGLEEQELHKALYILKEIVNMFTGASNVSTVFQQLNQAKSSEDKLFVLCNGFTNNKSQQTPP</sequence>
<evidence type="ECO:0000256" key="1">
    <source>
        <dbReference type="SAM" id="MobiDB-lite"/>
    </source>
</evidence>
<keyword evidence="3" id="KW-1185">Reference proteome</keyword>
<dbReference type="EMBL" id="BPLR01018170">
    <property type="protein sequence ID" value="GIY97520.1"/>
    <property type="molecule type" value="Genomic_DNA"/>
</dbReference>
<evidence type="ECO:0000313" key="2">
    <source>
        <dbReference type="EMBL" id="GIY97520.1"/>
    </source>
</evidence>
<proteinExistence type="predicted"/>
<protein>
    <submittedName>
        <fullName evidence="2">Uncharacterized protein</fullName>
    </submittedName>
</protein>
<organism evidence="2 3">
    <name type="scientific">Caerostris extrusa</name>
    <name type="common">Bark spider</name>
    <name type="synonym">Caerostris bankana</name>
    <dbReference type="NCBI Taxonomy" id="172846"/>
    <lineage>
        <taxon>Eukaryota</taxon>
        <taxon>Metazoa</taxon>
        <taxon>Ecdysozoa</taxon>
        <taxon>Arthropoda</taxon>
        <taxon>Chelicerata</taxon>
        <taxon>Arachnida</taxon>
        <taxon>Araneae</taxon>
        <taxon>Araneomorphae</taxon>
        <taxon>Entelegynae</taxon>
        <taxon>Araneoidea</taxon>
        <taxon>Araneidae</taxon>
        <taxon>Caerostris</taxon>
    </lineage>
</organism>
<reference evidence="2 3" key="1">
    <citation type="submission" date="2021-06" db="EMBL/GenBank/DDBJ databases">
        <title>Caerostris extrusa draft genome.</title>
        <authorList>
            <person name="Kono N."/>
            <person name="Arakawa K."/>
        </authorList>
    </citation>
    <scope>NUCLEOTIDE SEQUENCE [LARGE SCALE GENOMIC DNA]</scope>
</reference>
<feature type="non-terminal residue" evidence="2">
    <location>
        <position position="1"/>
    </location>
</feature>
<evidence type="ECO:0000313" key="3">
    <source>
        <dbReference type="Proteomes" id="UP001054945"/>
    </source>
</evidence>
<comment type="caution">
    <text evidence="2">The sequence shown here is derived from an EMBL/GenBank/DDBJ whole genome shotgun (WGS) entry which is preliminary data.</text>
</comment>
<feature type="region of interest" description="Disordered" evidence="1">
    <location>
        <begin position="1"/>
        <end position="33"/>
    </location>
</feature>
<dbReference type="Proteomes" id="UP001054945">
    <property type="component" value="Unassembled WGS sequence"/>
</dbReference>